<dbReference type="PROSITE" id="PS00670">
    <property type="entry name" value="D_2_HYDROXYACID_DH_2"/>
    <property type="match status" value="1"/>
</dbReference>
<evidence type="ECO:0000256" key="6">
    <source>
        <dbReference type="ARBA" id="ARBA00023002"/>
    </source>
</evidence>
<dbReference type="InterPro" id="IPR029009">
    <property type="entry name" value="ASB_dom_sf"/>
</dbReference>
<dbReference type="Pfam" id="PF19304">
    <property type="entry name" value="PGDH_inter"/>
    <property type="match status" value="1"/>
</dbReference>
<dbReference type="AlphaFoldDB" id="A0A2S3ZQ96"/>
<name>A0A2S3ZQ96_9MICO</name>
<dbReference type="NCBIfam" id="TIGR01327">
    <property type="entry name" value="PGDH"/>
    <property type="match status" value="1"/>
</dbReference>
<comment type="catalytic activity">
    <reaction evidence="9">
        <text>(R)-2-hydroxyglutarate + NAD(+) = 2-oxoglutarate + NADH + H(+)</text>
        <dbReference type="Rhea" id="RHEA:49612"/>
        <dbReference type="ChEBI" id="CHEBI:15378"/>
        <dbReference type="ChEBI" id="CHEBI:15801"/>
        <dbReference type="ChEBI" id="CHEBI:16810"/>
        <dbReference type="ChEBI" id="CHEBI:57540"/>
        <dbReference type="ChEBI" id="CHEBI:57945"/>
        <dbReference type="EC" id="1.1.1.399"/>
    </reaction>
</comment>
<dbReference type="InterPro" id="IPR029753">
    <property type="entry name" value="D-isomer_DH_CS"/>
</dbReference>
<sequence>MSKPVVLIAEELSPATVDALGPDFDVVNVDGTDRAALLSALASANAILVRSATKVDAEALAAAPNLKVIARAGVGLDNVDIKAATAAGVMVVNAPTSNIISAAELTVGHILSLARHIPPAHGALAQGQWKRSKYTGIELYEKTVGIIGLGRIGALVAARLQAFGVNIIAFDPYITSARAQQLGVHPVSLDELLAQSDFVTIHMPKTPETTGMISAPQLKLMKPTAYVVNVARGGLIDEADLYTALVDGTIAGAGLDVFVNEPPTGSPLLGLDNLISTPHLGASTDEAQEKAGVSVAKSVRLALSGELVPDAVNVAGGIIDPTVRPGIPLVEKLGQVFSGLAAHSPLTSVDIEVRGEIVEFDVSVLKLAALKGIFTNVVSETVSYVNAPLLAEQRGVAVRLITEAESPEYRNLITLRGALADGSQVSVSGTLVGPKQIEKIVEVNGYDVEVPFAEHLIVMLYTDRPGIVAVYGREFGEAEINIAGMQIARHEAGGPALSVLTVDSPVPASLLASVREAITADVMVAIDITE</sequence>
<dbReference type="PANTHER" id="PTHR42789">
    <property type="entry name" value="D-ISOMER SPECIFIC 2-HYDROXYACID DEHYDROGENASE FAMILY PROTEIN (AFU_ORTHOLOGUE AFUA_6G10090)"/>
    <property type="match status" value="1"/>
</dbReference>
<dbReference type="RefSeq" id="WP_103429702.1">
    <property type="nucleotide sequence ID" value="NZ_PPXF01000011.1"/>
</dbReference>
<dbReference type="SUPFAM" id="SSF55021">
    <property type="entry name" value="ACT-like"/>
    <property type="match status" value="1"/>
</dbReference>
<comment type="pathway">
    <text evidence="2 11">Amino-acid biosynthesis; L-serine biosynthesis; L-serine from 3-phospho-D-glycerate: step 1/3.</text>
</comment>
<evidence type="ECO:0000256" key="1">
    <source>
        <dbReference type="ARBA" id="ARBA00003800"/>
    </source>
</evidence>
<dbReference type="Pfam" id="PF00389">
    <property type="entry name" value="2-Hacid_dh"/>
    <property type="match status" value="1"/>
</dbReference>
<dbReference type="Gene3D" id="3.30.70.260">
    <property type="match status" value="1"/>
</dbReference>
<dbReference type="PROSITE" id="PS00671">
    <property type="entry name" value="D_2_HYDROXYACID_DH_3"/>
    <property type="match status" value="1"/>
</dbReference>
<comment type="catalytic activity">
    <reaction evidence="10 11">
        <text>(2R)-3-phosphoglycerate + NAD(+) = 3-phosphooxypyruvate + NADH + H(+)</text>
        <dbReference type="Rhea" id="RHEA:12641"/>
        <dbReference type="ChEBI" id="CHEBI:15378"/>
        <dbReference type="ChEBI" id="CHEBI:18110"/>
        <dbReference type="ChEBI" id="CHEBI:57540"/>
        <dbReference type="ChEBI" id="CHEBI:57945"/>
        <dbReference type="ChEBI" id="CHEBI:58272"/>
        <dbReference type="EC" id="1.1.1.95"/>
    </reaction>
</comment>
<accession>A0A2S3ZQ96</accession>
<comment type="caution">
    <text evidence="13">The sequence shown here is derived from an EMBL/GenBank/DDBJ whole genome shotgun (WGS) entry which is preliminary data.</text>
</comment>
<dbReference type="SUPFAM" id="SSF143548">
    <property type="entry name" value="Serine metabolism enzymes domain"/>
    <property type="match status" value="1"/>
</dbReference>
<dbReference type="InterPro" id="IPR006139">
    <property type="entry name" value="D-isomer_2_OHA_DH_cat_dom"/>
</dbReference>
<evidence type="ECO:0000256" key="3">
    <source>
        <dbReference type="ARBA" id="ARBA00005854"/>
    </source>
</evidence>
<evidence type="ECO:0000256" key="10">
    <source>
        <dbReference type="ARBA" id="ARBA00048731"/>
    </source>
</evidence>
<dbReference type="Gene3D" id="3.30.1330.90">
    <property type="entry name" value="D-3-phosphoglycerate dehydrogenase, domain 3"/>
    <property type="match status" value="1"/>
</dbReference>
<dbReference type="InterPro" id="IPR036291">
    <property type="entry name" value="NAD(P)-bd_dom_sf"/>
</dbReference>
<dbReference type="Pfam" id="PF02826">
    <property type="entry name" value="2-Hacid_dh_C"/>
    <property type="match status" value="1"/>
</dbReference>
<reference evidence="13 14" key="1">
    <citation type="submission" date="2018-01" db="EMBL/GenBank/DDBJ databases">
        <title>Cryobacterium sp. nov., from glaciers in China.</title>
        <authorList>
            <person name="Liu Q."/>
            <person name="Xin Y.-H."/>
        </authorList>
    </citation>
    <scope>NUCLEOTIDE SEQUENCE [LARGE SCALE GENOMIC DNA]</scope>
    <source>
        <strain evidence="13 14">TMB1-8</strain>
    </source>
</reference>
<organism evidence="13 14">
    <name type="scientific">Cryobacterium zongtaii</name>
    <dbReference type="NCBI Taxonomy" id="1259217"/>
    <lineage>
        <taxon>Bacteria</taxon>
        <taxon>Bacillati</taxon>
        <taxon>Actinomycetota</taxon>
        <taxon>Actinomycetes</taxon>
        <taxon>Micrococcales</taxon>
        <taxon>Microbacteriaceae</taxon>
        <taxon>Cryobacterium</taxon>
    </lineage>
</organism>
<comment type="function">
    <text evidence="1">Catalyzes the reversible oxidation of 3-phospho-D-glycerate to 3-phosphonooxypyruvate, the first step of the phosphorylated L-serine biosynthesis pathway. Also catalyzes the reversible oxidation of 2-hydroxyglutarate to 2-oxoglutarate.</text>
</comment>
<feature type="domain" description="ACT" evidence="12">
    <location>
        <begin position="456"/>
        <end position="530"/>
    </location>
</feature>
<evidence type="ECO:0000256" key="9">
    <source>
        <dbReference type="ARBA" id="ARBA00048126"/>
    </source>
</evidence>
<dbReference type="EC" id="1.1.1.95" evidence="11"/>
<evidence type="ECO:0000256" key="7">
    <source>
        <dbReference type="ARBA" id="ARBA00023027"/>
    </source>
</evidence>
<keyword evidence="5 11" id="KW-0028">Amino-acid biosynthesis</keyword>
<protein>
    <recommendedName>
        <fullName evidence="4 11">D-3-phosphoglycerate dehydrogenase</fullName>
        <ecNumber evidence="11">1.1.1.95</ecNumber>
    </recommendedName>
</protein>
<comment type="similarity">
    <text evidence="3 11">Belongs to the D-isomer specific 2-hydroxyacid dehydrogenase family.</text>
</comment>
<dbReference type="PROSITE" id="PS51671">
    <property type="entry name" value="ACT"/>
    <property type="match status" value="1"/>
</dbReference>
<dbReference type="GO" id="GO:0051287">
    <property type="term" value="F:NAD binding"/>
    <property type="evidence" value="ECO:0007669"/>
    <property type="project" value="UniProtKB-UniRule"/>
</dbReference>
<dbReference type="InterPro" id="IPR045865">
    <property type="entry name" value="ACT-like_dom_sf"/>
</dbReference>
<dbReference type="PANTHER" id="PTHR42789:SF1">
    <property type="entry name" value="D-ISOMER SPECIFIC 2-HYDROXYACID DEHYDROGENASE FAMILY PROTEIN (AFU_ORTHOLOGUE AFUA_6G10090)"/>
    <property type="match status" value="1"/>
</dbReference>
<dbReference type="InterPro" id="IPR045626">
    <property type="entry name" value="PGDH_ASB_dom"/>
</dbReference>
<dbReference type="EMBL" id="PPXF01000011">
    <property type="protein sequence ID" value="POH71279.1"/>
    <property type="molecule type" value="Genomic_DNA"/>
</dbReference>
<keyword evidence="6 11" id="KW-0560">Oxidoreductase</keyword>
<dbReference type="Gene3D" id="3.40.50.720">
    <property type="entry name" value="NAD(P)-binding Rossmann-like Domain"/>
    <property type="match status" value="2"/>
</dbReference>
<dbReference type="InterPro" id="IPR006140">
    <property type="entry name" value="D-isomer_DH_NAD-bd"/>
</dbReference>
<gene>
    <name evidence="13" type="ORF">C3B59_01360</name>
</gene>
<dbReference type="GO" id="GO:0004617">
    <property type="term" value="F:phosphoglycerate dehydrogenase activity"/>
    <property type="evidence" value="ECO:0007669"/>
    <property type="project" value="UniProtKB-UniRule"/>
</dbReference>
<keyword evidence="8 11" id="KW-0718">Serine biosynthesis</keyword>
<dbReference type="Proteomes" id="UP000237104">
    <property type="component" value="Unassembled WGS sequence"/>
</dbReference>
<dbReference type="InterPro" id="IPR006236">
    <property type="entry name" value="PGDH"/>
</dbReference>
<dbReference type="UniPathway" id="UPA00135">
    <property type="reaction ID" value="UER00196"/>
</dbReference>
<keyword evidence="7 11" id="KW-0520">NAD</keyword>
<evidence type="ECO:0000256" key="8">
    <source>
        <dbReference type="ARBA" id="ARBA00023299"/>
    </source>
</evidence>
<proteinExistence type="inferred from homology"/>
<evidence type="ECO:0000259" key="12">
    <source>
        <dbReference type="PROSITE" id="PS51671"/>
    </source>
</evidence>
<dbReference type="SUPFAM" id="SSF51735">
    <property type="entry name" value="NAD(P)-binding Rossmann-fold domains"/>
    <property type="match status" value="1"/>
</dbReference>
<dbReference type="InterPro" id="IPR002912">
    <property type="entry name" value="ACT_dom"/>
</dbReference>
<dbReference type="CDD" id="cd04902">
    <property type="entry name" value="ACT_3PGDH-xct"/>
    <property type="match status" value="1"/>
</dbReference>
<evidence type="ECO:0000313" key="13">
    <source>
        <dbReference type="EMBL" id="POH71279.1"/>
    </source>
</evidence>
<dbReference type="SUPFAM" id="SSF52283">
    <property type="entry name" value="Formate/glycerate dehydrogenase catalytic domain-like"/>
    <property type="match status" value="1"/>
</dbReference>
<evidence type="ECO:0000256" key="2">
    <source>
        <dbReference type="ARBA" id="ARBA00005216"/>
    </source>
</evidence>
<dbReference type="InterPro" id="IPR029752">
    <property type="entry name" value="D-isomer_DH_CS1"/>
</dbReference>
<evidence type="ECO:0000256" key="4">
    <source>
        <dbReference type="ARBA" id="ARBA00021582"/>
    </source>
</evidence>
<dbReference type="OrthoDB" id="9793626at2"/>
<evidence type="ECO:0000313" key="14">
    <source>
        <dbReference type="Proteomes" id="UP000237104"/>
    </source>
</evidence>
<dbReference type="FunFam" id="3.40.50.720:FF:000021">
    <property type="entry name" value="D-3-phosphoglycerate dehydrogenase"/>
    <property type="match status" value="1"/>
</dbReference>
<dbReference type="PROSITE" id="PS00065">
    <property type="entry name" value="D_2_HYDROXYACID_DH_1"/>
    <property type="match status" value="1"/>
</dbReference>
<evidence type="ECO:0000256" key="11">
    <source>
        <dbReference type="RuleBase" id="RU363003"/>
    </source>
</evidence>
<dbReference type="CDD" id="cd12173">
    <property type="entry name" value="PGDH_4"/>
    <property type="match status" value="1"/>
</dbReference>
<evidence type="ECO:0000256" key="5">
    <source>
        <dbReference type="ARBA" id="ARBA00022605"/>
    </source>
</evidence>
<dbReference type="InterPro" id="IPR050857">
    <property type="entry name" value="D-2-hydroxyacid_DH"/>
</dbReference>
<dbReference type="GO" id="GO:0006564">
    <property type="term" value="P:L-serine biosynthetic process"/>
    <property type="evidence" value="ECO:0007669"/>
    <property type="project" value="UniProtKB-UniRule"/>
</dbReference>